<protein>
    <submittedName>
        <fullName evidence="4">Capsular polysaccharide transport system permease protein</fullName>
    </submittedName>
</protein>
<dbReference type="RefSeq" id="WP_072901191.1">
    <property type="nucleotide sequence ID" value="NZ_FQXB01000003.1"/>
</dbReference>
<evidence type="ECO:0000313" key="5">
    <source>
        <dbReference type="Proteomes" id="UP000184074"/>
    </source>
</evidence>
<feature type="transmembrane region" description="Helical" evidence="3">
    <location>
        <begin position="35"/>
        <end position="54"/>
    </location>
</feature>
<feature type="transmembrane region" description="Helical" evidence="3">
    <location>
        <begin position="366"/>
        <end position="390"/>
    </location>
</feature>
<dbReference type="InterPro" id="IPR050445">
    <property type="entry name" value="Bact_polysacc_biosynth/exp"/>
</dbReference>
<dbReference type="PANTHER" id="PTHR32309">
    <property type="entry name" value="TYROSINE-PROTEIN KINASE"/>
    <property type="match status" value="1"/>
</dbReference>
<keyword evidence="3" id="KW-1133">Transmembrane helix</keyword>
<reference evidence="4 5" key="1">
    <citation type="submission" date="2016-11" db="EMBL/GenBank/DDBJ databases">
        <authorList>
            <person name="Jaros S."/>
            <person name="Januszkiewicz K."/>
            <person name="Wedrychowicz H."/>
        </authorList>
    </citation>
    <scope>NUCLEOTIDE SEQUENCE [LARGE SCALE GENOMIC DNA]</scope>
    <source>
        <strain evidence="4 5">DSM 28715</strain>
    </source>
</reference>
<name>A0A1M5QT65_9RHOB</name>
<evidence type="ECO:0000256" key="3">
    <source>
        <dbReference type="SAM" id="Phobius"/>
    </source>
</evidence>
<evidence type="ECO:0000313" key="4">
    <source>
        <dbReference type="EMBL" id="SHH17056.1"/>
    </source>
</evidence>
<keyword evidence="5" id="KW-1185">Reference proteome</keyword>
<keyword evidence="1" id="KW-0175">Coiled coil</keyword>
<evidence type="ECO:0000256" key="2">
    <source>
        <dbReference type="SAM" id="MobiDB-lite"/>
    </source>
</evidence>
<feature type="coiled-coil region" evidence="1">
    <location>
        <begin position="246"/>
        <end position="294"/>
    </location>
</feature>
<dbReference type="Proteomes" id="UP000184074">
    <property type="component" value="Unassembled WGS sequence"/>
</dbReference>
<sequence>MAKTPAQPKPAENTAPKQSKPIAGPSRKKGRHWGLLLYFVILVVLPIAAAVWYLNTKAVDQYASTVAFTVRSEDVSSATDLLGGLGSTFSGSTSTDTDILYEFIRSQPLVAAVDERVDLKSIYSPPHETDPIFGLNPDSTIEEMTDYWQRMVRVSYDASSGLMELRVLAFNPEDATTLAQVIFEESSAMINDLSAIAREDATRYAREDLDLALERLKGAREALTSFRIANEIVDPSADIQGQVGLVNTLQAQLAEALIELDLLTSSTRAGDPRLVQTEKRVEVIEERIRQERRKFGVGSAVDDSGYATTIAEFERLAVDREFAEQAYGLALAAFDSARAEANRQSRYLAAYIEPTMAEKSEFPQRLLMIFIVALFSFLIWSIGSLAYYALRDRR</sequence>
<dbReference type="GO" id="GO:0005886">
    <property type="term" value="C:plasma membrane"/>
    <property type="evidence" value="ECO:0007669"/>
    <property type="project" value="TreeGrafter"/>
</dbReference>
<dbReference type="PANTHER" id="PTHR32309:SF13">
    <property type="entry name" value="FERRIC ENTEROBACTIN TRANSPORT PROTEIN FEPE"/>
    <property type="match status" value="1"/>
</dbReference>
<dbReference type="EMBL" id="FQXB01000003">
    <property type="protein sequence ID" value="SHH17056.1"/>
    <property type="molecule type" value="Genomic_DNA"/>
</dbReference>
<evidence type="ECO:0000256" key="1">
    <source>
        <dbReference type="SAM" id="Coils"/>
    </source>
</evidence>
<keyword evidence="3" id="KW-0472">Membrane</keyword>
<dbReference type="AlphaFoldDB" id="A0A1M5QT65"/>
<accession>A0A1M5QT65</accession>
<feature type="region of interest" description="Disordered" evidence="2">
    <location>
        <begin position="1"/>
        <end position="27"/>
    </location>
</feature>
<gene>
    <name evidence="4" type="ORF">SAMN05444003_2298</name>
</gene>
<proteinExistence type="predicted"/>
<dbReference type="GO" id="GO:0004713">
    <property type="term" value="F:protein tyrosine kinase activity"/>
    <property type="evidence" value="ECO:0007669"/>
    <property type="project" value="TreeGrafter"/>
</dbReference>
<dbReference type="STRING" id="1508389.SAMN05444003_2298"/>
<organism evidence="4 5">
    <name type="scientific">Cognatiyoonia sediminum</name>
    <dbReference type="NCBI Taxonomy" id="1508389"/>
    <lineage>
        <taxon>Bacteria</taxon>
        <taxon>Pseudomonadati</taxon>
        <taxon>Pseudomonadota</taxon>
        <taxon>Alphaproteobacteria</taxon>
        <taxon>Rhodobacterales</taxon>
        <taxon>Paracoccaceae</taxon>
        <taxon>Cognatiyoonia</taxon>
    </lineage>
</organism>
<keyword evidence="3" id="KW-0812">Transmembrane</keyword>